<gene>
    <name evidence="1" type="ORF">QEZ41_05360</name>
</gene>
<organism evidence="1 2">
    <name type="scientific">Thiopseudomonas acetoxidans</name>
    <dbReference type="NCBI Taxonomy" id="3041622"/>
    <lineage>
        <taxon>Bacteria</taxon>
        <taxon>Pseudomonadati</taxon>
        <taxon>Pseudomonadota</taxon>
        <taxon>Gammaproteobacteria</taxon>
        <taxon>Pseudomonadales</taxon>
        <taxon>Pseudomonadaceae</taxon>
        <taxon>Thiopseudomonas</taxon>
    </lineage>
</organism>
<proteinExistence type="predicted"/>
<comment type="caution">
    <text evidence="1">The sequence shown here is derived from an EMBL/GenBank/DDBJ whole genome shotgun (WGS) entry which is preliminary data.</text>
</comment>
<dbReference type="RefSeq" id="WP_289410366.1">
    <property type="nucleotide sequence ID" value="NZ_JAUCDY010000005.1"/>
</dbReference>
<evidence type="ECO:0008006" key="3">
    <source>
        <dbReference type="Google" id="ProtNLM"/>
    </source>
</evidence>
<sequence length="167" mass="19178">MRDVCMLISIVAFLGLSGCSTPEEKEIKEYFYNVHSGLNDIEIPSVFKEAEVVCLMHPYQMKIKLPEHVGIQDSLNLYLESEGVFSVPESSWYLLFMTSKDFFIYRHKRNNIDMVSPTGTVGLRDKWKSIDGYPAKDCVAYEYAYITVFLNDLNERKIGLISKGEPK</sequence>
<dbReference type="Proteomes" id="UP001241056">
    <property type="component" value="Unassembled WGS sequence"/>
</dbReference>
<reference evidence="1 2" key="1">
    <citation type="submission" date="2023-06" db="EMBL/GenBank/DDBJ databases">
        <title>Thiopseudomonas sp. CY1220 draft genome sequence.</title>
        <authorList>
            <person name="Zhao G."/>
            <person name="An M."/>
        </authorList>
    </citation>
    <scope>NUCLEOTIDE SEQUENCE [LARGE SCALE GENOMIC DNA]</scope>
    <source>
        <strain evidence="1 2">CY1220</strain>
    </source>
</reference>
<accession>A0ABT7SNY3</accession>
<protein>
    <recommendedName>
        <fullName evidence="3">Lipoprotein</fullName>
    </recommendedName>
</protein>
<dbReference type="PROSITE" id="PS51257">
    <property type="entry name" value="PROKAR_LIPOPROTEIN"/>
    <property type="match status" value="1"/>
</dbReference>
<evidence type="ECO:0000313" key="1">
    <source>
        <dbReference type="EMBL" id="MDM7857704.1"/>
    </source>
</evidence>
<dbReference type="EMBL" id="JAUCDY010000005">
    <property type="protein sequence ID" value="MDM7857704.1"/>
    <property type="molecule type" value="Genomic_DNA"/>
</dbReference>
<evidence type="ECO:0000313" key="2">
    <source>
        <dbReference type="Proteomes" id="UP001241056"/>
    </source>
</evidence>
<name>A0ABT7SNY3_9GAMM</name>
<keyword evidence="2" id="KW-1185">Reference proteome</keyword>